<dbReference type="Proteomes" id="UP001358417">
    <property type="component" value="Unassembled WGS sequence"/>
</dbReference>
<gene>
    <name evidence="3" type="ORF">LTR84_005532</name>
</gene>
<dbReference type="PANTHER" id="PTHR19321:SF41">
    <property type="entry name" value="FASCETTO-RELATED"/>
    <property type="match status" value="1"/>
</dbReference>
<feature type="coiled-coil region" evidence="1">
    <location>
        <begin position="227"/>
        <end position="261"/>
    </location>
</feature>
<dbReference type="EMBL" id="JAVRRD010000020">
    <property type="protein sequence ID" value="KAK5049109.1"/>
    <property type="molecule type" value="Genomic_DNA"/>
</dbReference>
<feature type="compositionally biased region" description="Polar residues" evidence="2">
    <location>
        <begin position="517"/>
        <end position="534"/>
    </location>
</feature>
<reference evidence="3 4" key="1">
    <citation type="submission" date="2023-08" db="EMBL/GenBank/DDBJ databases">
        <title>Black Yeasts Isolated from many extreme environments.</title>
        <authorList>
            <person name="Coleine C."/>
            <person name="Stajich J.E."/>
            <person name="Selbmann L."/>
        </authorList>
    </citation>
    <scope>NUCLEOTIDE SEQUENCE [LARGE SCALE GENOMIC DNA]</scope>
    <source>
        <strain evidence="3 4">CCFEE 5792</strain>
    </source>
</reference>
<dbReference type="GO" id="GO:0051256">
    <property type="term" value="P:mitotic spindle midzone assembly"/>
    <property type="evidence" value="ECO:0007669"/>
    <property type="project" value="TreeGrafter"/>
</dbReference>
<proteinExistence type="predicted"/>
<feature type="compositionally biased region" description="Low complexity" evidence="2">
    <location>
        <begin position="755"/>
        <end position="770"/>
    </location>
</feature>
<keyword evidence="1" id="KW-0175">Coiled coil</keyword>
<dbReference type="Pfam" id="PF03999">
    <property type="entry name" value="MAP65_ASE1"/>
    <property type="match status" value="1"/>
</dbReference>
<dbReference type="GO" id="GO:0008017">
    <property type="term" value="F:microtubule binding"/>
    <property type="evidence" value="ECO:0007669"/>
    <property type="project" value="InterPro"/>
</dbReference>
<dbReference type="AlphaFoldDB" id="A0AAV9N6A9"/>
<dbReference type="RefSeq" id="XP_064704314.1">
    <property type="nucleotide sequence ID" value="XM_064849100.1"/>
</dbReference>
<name>A0AAV9N6A9_9EURO</name>
<feature type="compositionally biased region" description="Low complexity" evidence="2">
    <location>
        <begin position="640"/>
        <end position="650"/>
    </location>
</feature>
<dbReference type="GeneID" id="89973709"/>
<feature type="coiled-coil region" evidence="1">
    <location>
        <begin position="47"/>
        <end position="88"/>
    </location>
</feature>
<evidence type="ECO:0008006" key="5">
    <source>
        <dbReference type="Google" id="ProtNLM"/>
    </source>
</evidence>
<dbReference type="GO" id="GO:0005737">
    <property type="term" value="C:cytoplasm"/>
    <property type="evidence" value="ECO:0007669"/>
    <property type="project" value="TreeGrafter"/>
</dbReference>
<sequence length="882" mass="99432">MPAPMDTSYLTTQVTTIIGQLHSIFDEIGVPRNERDSRETELFAALSEALHNQLRLVNSEKTKLTEEAQNIINTIKQMEASLDDDKDRGYDVDTNGLRVTFPLIDCLRDLKEKYNIISRLHRERFDQVKKLVQALESYSSHLESSFVKIRLPPTTSNTCPPSFDLSPSFVAALDDEFTRVYDEYNKRVVIVQQTSEEIVRLWSELGIPQAQTDSLIVQNYRDSPEQLGLHQADLDRLRSRRDKLLDEKKGREKRLTEIKKNIETLWDRLGIEEPDRKAFLASNRGCGLRTINEFEDELARLNELKRQNLHLFVEDARVRLQELWDSLFFSEEEMLDFTPAFSDVYSDALLSAHEAEIERLETLKEQRAPILEKVEKYKSLISDRDSLAASANDASRLLLKPQKGEKRDPGKLLREEKMRKRIAKELPKLTAELAKILIRYEDEYGRPFLIHGENFLDELEEAEVKAPPPRSKTPNGLPPRAKTPAPATSTTKPATSGRATAQPARPASVMKAAPPTARSTAKTPTGSRPGTIRQQGGVAAAPQTKSPSKIPARAPTTGLKSGNQSPERRAIPRPTANSPQKQLQHSVQEPLQQNYAQNARSMGPPRAPPPKMRDLFVPPEQTPSNAMDSFPAPSVNRPLSTVSSSSNESSRYVRPISPEDVYHDSERMSYMSASLVNRGQAQYHQQQPFHQSQIHHQESHYPPQNHTQSAYQNQSIHQHSHQPSFSSSTSMRSHDTSHQHVLSAPQSTISSRQPSNTSSNMTTGTTASGSENWETFSDGSEMEPERDVRDSYYAKVQQHQALSTTNALGMNPNLNGKRPLTAHGPGDRSHLAGQMAPPPAKIRMHANNPHYQPQQFREVSDENIRRVDDSDATWSTEVEETY</sequence>
<feature type="compositionally biased region" description="Low complexity" evidence="2">
    <location>
        <begin position="680"/>
        <end position="694"/>
    </location>
</feature>
<feature type="compositionally biased region" description="Polar residues" evidence="2">
    <location>
        <begin position="803"/>
        <end position="814"/>
    </location>
</feature>
<feature type="compositionally biased region" description="Low complexity" evidence="2">
    <location>
        <begin position="714"/>
        <end position="731"/>
    </location>
</feature>
<evidence type="ECO:0000256" key="1">
    <source>
        <dbReference type="SAM" id="Coils"/>
    </source>
</evidence>
<feature type="compositionally biased region" description="Low complexity" evidence="2">
    <location>
        <begin position="478"/>
        <end position="496"/>
    </location>
</feature>
<dbReference type="GO" id="GO:1990023">
    <property type="term" value="C:mitotic spindle midzone"/>
    <property type="evidence" value="ECO:0007669"/>
    <property type="project" value="TreeGrafter"/>
</dbReference>
<feature type="region of interest" description="Disordered" evidence="2">
    <location>
        <begin position="803"/>
        <end position="882"/>
    </location>
</feature>
<evidence type="ECO:0000313" key="3">
    <source>
        <dbReference type="EMBL" id="KAK5049109.1"/>
    </source>
</evidence>
<comment type="caution">
    <text evidence="3">The sequence shown here is derived from an EMBL/GenBank/DDBJ whole genome shotgun (WGS) entry which is preliminary data.</text>
</comment>
<feature type="compositionally biased region" description="Polar residues" evidence="2">
    <location>
        <begin position="702"/>
        <end position="713"/>
    </location>
</feature>
<dbReference type="InterPro" id="IPR007145">
    <property type="entry name" value="MAP65_Ase1_PRC1"/>
</dbReference>
<evidence type="ECO:0000313" key="4">
    <source>
        <dbReference type="Proteomes" id="UP001358417"/>
    </source>
</evidence>
<feature type="compositionally biased region" description="Basic and acidic residues" evidence="2">
    <location>
        <begin position="858"/>
        <end position="869"/>
    </location>
</feature>
<dbReference type="Gene3D" id="1.20.58.1520">
    <property type="match status" value="1"/>
</dbReference>
<accession>A0AAV9N6A9</accession>
<feature type="compositionally biased region" description="Polar residues" evidence="2">
    <location>
        <begin position="744"/>
        <end position="754"/>
    </location>
</feature>
<protein>
    <recommendedName>
        <fullName evidence="5">Anaphase spindle elongation protein 1</fullName>
    </recommendedName>
</protein>
<feature type="compositionally biased region" description="Polar residues" evidence="2">
    <location>
        <begin position="575"/>
        <end position="600"/>
    </location>
</feature>
<dbReference type="PANTHER" id="PTHR19321">
    <property type="entry name" value="PROTEIN REGULATOR OF CYTOKINESIS 1 PRC1-RELATED"/>
    <property type="match status" value="1"/>
</dbReference>
<feature type="region of interest" description="Disordered" evidence="2">
    <location>
        <begin position="462"/>
        <end position="787"/>
    </location>
</feature>
<evidence type="ECO:0000256" key="2">
    <source>
        <dbReference type="SAM" id="MobiDB-lite"/>
    </source>
</evidence>
<keyword evidence="4" id="KW-1185">Reference proteome</keyword>
<organism evidence="3 4">
    <name type="scientific">Exophiala bonariae</name>
    <dbReference type="NCBI Taxonomy" id="1690606"/>
    <lineage>
        <taxon>Eukaryota</taxon>
        <taxon>Fungi</taxon>
        <taxon>Dikarya</taxon>
        <taxon>Ascomycota</taxon>
        <taxon>Pezizomycotina</taxon>
        <taxon>Eurotiomycetes</taxon>
        <taxon>Chaetothyriomycetidae</taxon>
        <taxon>Chaetothyriales</taxon>
        <taxon>Herpotrichiellaceae</taxon>
        <taxon>Exophiala</taxon>
    </lineage>
</organism>